<keyword evidence="2" id="KW-0547">Nucleotide-binding</keyword>
<evidence type="ECO:0000256" key="3">
    <source>
        <dbReference type="ARBA" id="ARBA00022801"/>
    </source>
</evidence>
<keyword evidence="3" id="KW-0378">Hydrolase</keyword>
<dbReference type="WBParaSite" id="TREG1_63360.1">
    <property type="protein sequence ID" value="TREG1_63360.1"/>
    <property type="gene ID" value="TREG1_63360"/>
</dbReference>
<evidence type="ECO:0000256" key="4">
    <source>
        <dbReference type="ARBA" id="ARBA00022806"/>
    </source>
</evidence>
<evidence type="ECO:0000259" key="11">
    <source>
        <dbReference type="PROSITE" id="PS51192"/>
    </source>
</evidence>
<accession>A0AA85K6U8</accession>
<organism evidence="14 15">
    <name type="scientific">Trichobilharzia regenti</name>
    <name type="common">Nasal bird schistosome</name>
    <dbReference type="NCBI Taxonomy" id="157069"/>
    <lineage>
        <taxon>Eukaryota</taxon>
        <taxon>Metazoa</taxon>
        <taxon>Spiralia</taxon>
        <taxon>Lophotrochozoa</taxon>
        <taxon>Platyhelminthes</taxon>
        <taxon>Trematoda</taxon>
        <taxon>Digenea</taxon>
        <taxon>Strigeidida</taxon>
        <taxon>Schistosomatoidea</taxon>
        <taxon>Schistosomatidae</taxon>
        <taxon>Trichobilharzia</taxon>
    </lineage>
</organism>
<dbReference type="Pfam" id="PF00270">
    <property type="entry name" value="DEAD"/>
    <property type="match status" value="1"/>
</dbReference>
<evidence type="ECO:0000256" key="2">
    <source>
        <dbReference type="ARBA" id="ARBA00022741"/>
    </source>
</evidence>
<evidence type="ECO:0000256" key="7">
    <source>
        <dbReference type="ARBA" id="ARBA00038041"/>
    </source>
</evidence>
<dbReference type="SUPFAM" id="SSF52540">
    <property type="entry name" value="P-loop containing nucleoside triphosphate hydrolases"/>
    <property type="match status" value="2"/>
</dbReference>
<feature type="compositionally biased region" description="Basic and acidic residues" evidence="10">
    <location>
        <begin position="539"/>
        <end position="554"/>
    </location>
</feature>
<dbReference type="PANTHER" id="PTHR47959:SF21">
    <property type="entry name" value="DEAD-BOX HELICASE 56"/>
    <property type="match status" value="1"/>
</dbReference>
<sequence>MDNAEEFHQLNLDQRILKAIADLNWKKPTDIQQAVIPLIFAKKSIIVHAKTGSGKTAAFAIPILHELLQEKQFAACQATFVVILTPTKELCSQVANNIRSLCKYAAKSISSLDISQSHDIDQIKPLILENPDIIIGTPSRLMQVLRSGFLSLKDLRCVVVDEADLIFTFGYEAEIRDLKSYLPQNIQAILMSATLEDTSKVIRRYLVKKADWVRVELPDESFLPGDNQLTQYIISAEDEDKYAILIALFKLRIVRGKTLIFTNSVDRCYKLRLFLEEFGIRAALLNSELPVKSRSHVIDQFNRGLYDYLLATDESQADHVTAANTEGGGGSGKGSKKLKHRDAEYGVSRGIDFQMVSNVINFDFPPTPTLYVHRVGRTARADQMGTALSFVSKTEESLLAEVEALLNPAGAAAAVKPGAVGDKNVVASVFRPYQFRLSEVDGFRYRAADVIRHITRKVVREARLKEIKIELLNSERLKGYFQDHIPDLEALRHDKPLKHVAQPHLKDVPDYLVPQSLRALMPGSSHGRKSSMRWKKRNLHTDGDEKPTATDLKKRLQVKHKQAKKRKSQNPLFSFGRKKSKAA</sequence>
<dbReference type="SMART" id="SM00487">
    <property type="entry name" value="DEXDc"/>
    <property type="match status" value="1"/>
</dbReference>
<keyword evidence="5" id="KW-0067">ATP-binding</keyword>
<dbReference type="InterPro" id="IPR014001">
    <property type="entry name" value="Helicase_ATP-bd"/>
</dbReference>
<dbReference type="GO" id="GO:0005829">
    <property type="term" value="C:cytosol"/>
    <property type="evidence" value="ECO:0007669"/>
    <property type="project" value="TreeGrafter"/>
</dbReference>
<feature type="domain" description="Helicase ATP-binding" evidence="11">
    <location>
        <begin position="36"/>
        <end position="213"/>
    </location>
</feature>
<evidence type="ECO:0000259" key="13">
    <source>
        <dbReference type="PROSITE" id="PS51195"/>
    </source>
</evidence>
<feature type="compositionally biased region" description="Basic residues" evidence="10">
    <location>
        <begin position="526"/>
        <end position="538"/>
    </location>
</feature>
<reference evidence="15" key="2">
    <citation type="submission" date="2023-11" db="UniProtKB">
        <authorList>
            <consortium name="WormBaseParasite"/>
        </authorList>
    </citation>
    <scope>IDENTIFICATION</scope>
</reference>
<evidence type="ECO:0000256" key="5">
    <source>
        <dbReference type="ARBA" id="ARBA00022840"/>
    </source>
</evidence>
<evidence type="ECO:0000256" key="6">
    <source>
        <dbReference type="ARBA" id="ARBA00022884"/>
    </source>
</evidence>
<keyword evidence="14" id="KW-1185">Reference proteome</keyword>
<protein>
    <recommendedName>
        <fullName evidence="1">RNA helicase</fullName>
        <ecNumber evidence="1">3.6.4.13</ecNumber>
    </recommendedName>
</protein>
<dbReference type="PROSITE" id="PS51195">
    <property type="entry name" value="Q_MOTIF"/>
    <property type="match status" value="1"/>
</dbReference>
<evidence type="ECO:0000256" key="1">
    <source>
        <dbReference type="ARBA" id="ARBA00012552"/>
    </source>
</evidence>
<evidence type="ECO:0000256" key="10">
    <source>
        <dbReference type="SAM" id="MobiDB-lite"/>
    </source>
</evidence>
<name>A0AA85K6U8_TRIRE</name>
<dbReference type="InterPro" id="IPR011545">
    <property type="entry name" value="DEAD/DEAH_box_helicase_dom"/>
</dbReference>
<dbReference type="AlphaFoldDB" id="A0AA85K6U8"/>
<dbReference type="GO" id="GO:0003723">
    <property type="term" value="F:RNA binding"/>
    <property type="evidence" value="ECO:0007669"/>
    <property type="project" value="UniProtKB-KW"/>
</dbReference>
<evidence type="ECO:0000256" key="8">
    <source>
        <dbReference type="ARBA" id="ARBA00047984"/>
    </source>
</evidence>
<dbReference type="Pfam" id="PF00271">
    <property type="entry name" value="Helicase_C"/>
    <property type="match status" value="2"/>
</dbReference>
<comment type="similarity">
    <text evidence="7">Belongs to the DEAD box helicase family. DDX56/DBP9 subfamily.</text>
</comment>
<dbReference type="InterPro" id="IPR014014">
    <property type="entry name" value="RNA_helicase_DEAD_Q_motif"/>
</dbReference>
<dbReference type="EC" id="3.6.4.13" evidence="1"/>
<dbReference type="InterPro" id="IPR027417">
    <property type="entry name" value="P-loop_NTPase"/>
</dbReference>
<dbReference type="InterPro" id="IPR001650">
    <property type="entry name" value="Helicase_C-like"/>
</dbReference>
<dbReference type="Gene3D" id="3.40.50.300">
    <property type="entry name" value="P-loop containing nucleotide triphosphate hydrolases"/>
    <property type="match status" value="2"/>
</dbReference>
<dbReference type="PROSITE" id="PS51192">
    <property type="entry name" value="HELICASE_ATP_BIND_1"/>
    <property type="match status" value="1"/>
</dbReference>
<dbReference type="GO" id="GO:0016787">
    <property type="term" value="F:hydrolase activity"/>
    <property type="evidence" value="ECO:0007669"/>
    <property type="project" value="UniProtKB-KW"/>
</dbReference>
<dbReference type="CDD" id="cd18787">
    <property type="entry name" value="SF2_C_DEAD"/>
    <property type="match status" value="1"/>
</dbReference>
<dbReference type="GO" id="GO:0005524">
    <property type="term" value="F:ATP binding"/>
    <property type="evidence" value="ECO:0007669"/>
    <property type="project" value="UniProtKB-KW"/>
</dbReference>
<dbReference type="Proteomes" id="UP000050795">
    <property type="component" value="Unassembled WGS sequence"/>
</dbReference>
<keyword evidence="4" id="KW-0347">Helicase</keyword>
<dbReference type="InterPro" id="IPR050079">
    <property type="entry name" value="DEAD_box_RNA_helicase"/>
</dbReference>
<feature type="short sequence motif" description="Q motif" evidence="9">
    <location>
        <begin position="5"/>
        <end position="33"/>
    </location>
</feature>
<feature type="region of interest" description="Disordered" evidence="10">
    <location>
        <begin position="520"/>
        <end position="583"/>
    </location>
</feature>
<feature type="domain" description="Helicase C-terminal" evidence="12">
    <location>
        <begin position="228"/>
        <end position="421"/>
    </location>
</feature>
<dbReference type="PANTHER" id="PTHR47959">
    <property type="entry name" value="ATP-DEPENDENT RNA HELICASE RHLE-RELATED"/>
    <property type="match status" value="1"/>
</dbReference>
<feature type="domain" description="DEAD-box RNA helicase Q" evidence="13">
    <location>
        <begin position="5"/>
        <end position="33"/>
    </location>
</feature>
<dbReference type="GO" id="GO:0003724">
    <property type="term" value="F:RNA helicase activity"/>
    <property type="evidence" value="ECO:0007669"/>
    <property type="project" value="UniProtKB-EC"/>
</dbReference>
<dbReference type="SMART" id="SM00490">
    <property type="entry name" value="HELICc"/>
    <property type="match status" value="1"/>
</dbReference>
<evidence type="ECO:0000259" key="12">
    <source>
        <dbReference type="PROSITE" id="PS51194"/>
    </source>
</evidence>
<dbReference type="PROSITE" id="PS51194">
    <property type="entry name" value="HELICASE_CTER"/>
    <property type="match status" value="1"/>
</dbReference>
<keyword evidence="6" id="KW-0694">RNA-binding</keyword>
<proteinExistence type="inferred from homology"/>
<feature type="compositionally biased region" description="Basic residues" evidence="10">
    <location>
        <begin position="555"/>
        <end position="568"/>
    </location>
</feature>
<evidence type="ECO:0000256" key="9">
    <source>
        <dbReference type="PROSITE-ProRule" id="PRU00552"/>
    </source>
</evidence>
<evidence type="ECO:0000313" key="14">
    <source>
        <dbReference type="Proteomes" id="UP000050795"/>
    </source>
</evidence>
<evidence type="ECO:0000313" key="15">
    <source>
        <dbReference type="WBParaSite" id="TREG1_63360.1"/>
    </source>
</evidence>
<reference evidence="14" key="1">
    <citation type="submission" date="2022-06" db="EMBL/GenBank/DDBJ databases">
        <authorList>
            <person name="Berger JAMES D."/>
            <person name="Berger JAMES D."/>
        </authorList>
    </citation>
    <scope>NUCLEOTIDE SEQUENCE [LARGE SCALE GENOMIC DNA]</scope>
</reference>
<comment type="catalytic activity">
    <reaction evidence="8">
        <text>ATP + H2O = ADP + phosphate + H(+)</text>
        <dbReference type="Rhea" id="RHEA:13065"/>
        <dbReference type="ChEBI" id="CHEBI:15377"/>
        <dbReference type="ChEBI" id="CHEBI:15378"/>
        <dbReference type="ChEBI" id="CHEBI:30616"/>
        <dbReference type="ChEBI" id="CHEBI:43474"/>
        <dbReference type="ChEBI" id="CHEBI:456216"/>
        <dbReference type="EC" id="3.6.4.13"/>
    </reaction>
</comment>